<reference evidence="3" key="1">
    <citation type="submission" date="2008-12" db="EMBL/GenBank/DDBJ databases">
        <title>Annotation of Streptomyces ghanaensis ATCC 14672.</title>
        <authorList>
            <consortium name="The Broad Institute Genome Sequencing Platform"/>
            <consortium name="Broad Institute Microbial Sequencing Center"/>
            <person name="Fischbach M."/>
            <person name="Ward D."/>
            <person name="Young S."/>
            <person name="Kodira C.D."/>
            <person name="Zeng Q."/>
            <person name="Koehrsen M."/>
            <person name="Godfrey P."/>
            <person name="Alvarado L."/>
            <person name="Berlin A.M."/>
            <person name="Borenstein D."/>
            <person name="Chen Z."/>
            <person name="Engels R."/>
            <person name="Freedman E."/>
            <person name="Gellesch M."/>
            <person name="Goldberg J."/>
            <person name="Griggs A."/>
            <person name="Gujja S."/>
            <person name="Heiman D.I."/>
            <person name="Hepburn T.A."/>
            <person name="Howarth C."/>
            <person name="Jen D."/>
            <person name="Larson L."/>
            <person name="Lewis B."/>
            <person name="Mehta T."/>
            <person name="Park D."/>
            <person name="Pearson M."/>
            <person name="Roberts A."/>
            <person name="Saif S."/>
            <person name="Shea T.D."/>
            <person name="Shenoy N."/>
            <person name="Sisk P."/>
            <person name="Stolte C."/>
            <person name="Sykes S.N."/>
            <person name="Walk T."/>
            <person name="White J."/>
            <person name="Yandava C."/>
            <person name="Straight P."/>
            <person name="Clardy J."/>
            <person name="Hung D."/>
            <person name="Kolter R."/>
            <person name="Mekalanos J."/>
            <person name="Walker S."/>
            <person name="Walsh C.T."/>
            <person name="Wieland B.L.C."/>
            <person name="Ilzarbe M."/>
            <person name="Galagan J."/>
            <person name="Nusbaum C."/>
            <person name="Birren B."/>
        </authorList>
    </citation>
    <scope>NUCLEOTIDE SEQUENCE [LARGE SCALE GENOMIC DNA]</scope>
    <source>
        <strain evidence="3">ATCC 14672 / DSM 40746 / JCM 4963 / KCTC 9882 / NRRL B-12104 / FH 1290</strain>
    </source>
</reference>
<sequence length="79" mass="7841">MSARPGAVRGWECRRDPVRDGSVAPPGVLAGSTDGVGSHDKCAGPAPGVRVVPSSRIAAVPVPPAEEGVTECSAVHGEG</sequence>
<dbReference type="EMBL" id="DS999641">
    <property type="protein sequence ID" value="EFE65974.2"/>
    <property type="molecule type" value="Genomic_DNA"/>
</dbReference>
<dbReference type="AlphaFoldDB" id="D6A623"/>
<dbReference type="eggNOG" id="ENOG5032MZ4">
    <property type="taxonomic scope" value="Bacteria"/>
</dbReference>
<gene>
    <name evidence="2" type="ORF">SSFG_01227</name>
</gene>
<feature type="region of interest" description="Disordered" evidence="1">
    <location>
        <begin position="1"/>
        <end position="48"/>
    </location>
</feature>
<dbReference type="Proteomes" id="UP000003824">
    <property type="component" value="Unassembled WGS sequence"/>
</dbReference>
<proteinExistence type="predicted"/>
<protein>
    <submittedName>
        <fullName evidence="2">Predicted protein</fullName>
    </submittedName>
</protein>
<accession>D6A623</accession>
<organism evidence="2 3">
    <name type="scientific">Streptomyces viridosporus (strain ATCC 14672 / DSM 40746 / JCM 4963 / KCTC 9882 / NRRL B-12104 / FH 1290)</name>
    <name type="common">Streptomyces ghanaensis</name>
    <dbReference type="NCBI Taxonomy" id="566461"/>
    <lineage>
        <taxon>Bacteria</taxon>
        <taxon>Bacillati</taxon>
        <taxon>Actinomycetota</taxon>
        <taxon>Actinomycetes</taxon>
        <taxon>Kitasatosporales</taxon>
        <taxon>Streptomycetaceae</taxon>
        <taxon>Streptomyces</taxon>
    </lineage>
</organism>
<evidence type="ECO:0000256" key="1">
    <source>
        <dbReference type="SAM" id="MobiDB-lite"/>
    </source>
</evidence>
<name>D6A623_STRV1</name>
<evidence type="ECO:0000313" key="3">
    <source>
        <dbReference type="Proteomes" id="UP000003824"/>
    </source>
</evidence>
<evidence type="ECO:0000313" key="2">
    <source>
        <dbReference type="EMBL" id="EFE65974.2"/>
    </source>
</evidence>